<sequence>MAAGPRCARTASSRTVSPSMAAMPSSSWCRPRRWSRCPTS</sequence>
<dbReference type="EMBL" id="AATQ01000001">
    <property type="protein sequence ID" value="EAU48649.1"/>
    <property type="molecule type" value="Genomic_DNA"/>
</dbReference>
<gene>
    <name evidence="2" type="ORF">R2601_03713</name>
</gene>
<feature type="compositionally biased region" description="Basic residues" evidence="1">
    <location>
        <begin position="30"/>
        <end position="40"/>
    </location>
</feature>
<protein>
    <submittedName>
        <fullName evidence="2">Uncharacterized protein</fullName>
    </submittedName>
</protein>
<dbReference type="AlphaFoldDB" id="Q0FWA3"/>
<accession>Q0FWA3</accession>
<proteinExistence type="predicted"/>
<evidence type="ECO:0000313" key="3">
    <source>
        <dbReference type="Proteomes" id="UP000006230"/>
    </source>
</evidence>
<name>Q0FWA3_SALBH</name>
<organism evidence="2 3">
    <name type="scientific">Salipiger bermudensis (strain DSM 26914 / JCM 13377 / KCTC 12554 / HTCC2601)</name>
    <name type="common">Pelagibaca bermudensis</name>
    <dbReference type="NCBI Taxonomy" id="314265"/>
    <lineage>
        <taxon>Bacteria</taxon>
        <taxon>Pseudomonadati</taxon>
        <taxon>Pseudomonadota</taxon>
        <taxon>Alphaproteobacteria</taxon>
        <taxon>Rhodobacterales</taxon>
        <taxon>Roseobacteraceae</taxon>
        <taxon>Salipiger</taxon>
    </lineage>
</organism>
<dbReference type="Proteomes" id="UP000006230">
    <property type="component" value="Unassembled WGS sequence"/>
</dbReference>
<evidence type="ECO:0000313" key="2">
    <source>
        <dbReference type="EMBL" id="EAU48649.1"/>
    </source>
</evidence>
<keyword evidence="3" id="KW-1185">Reference proteome</keyword>
<dbReference type="HOGENOM" id="CLU_3293867_0_0_5"/>
<comment type="caution">
    <text evidence="2">The sequence shown here is derived from an EMBL/GenBank/DDBJ whole genome shotgun (WGS) entry which is preliminary data.</text>
</comment>
<dbReference type="STRING" id="314265.R2601_03713"/>
<evidence type="ECO:0000256" key="1">
    <source>
        <dbReference type="SAM" id="MobiDB-lite"/>
    </source>
</evidence>
<feature type="region of interest" description="Disordered" evidence="1">
    <location>
        <begin position="1"/>
        <end position="40"/>
    </location>
</feature>
<feature type="compositionally biased region" description="Low complexity" evidence="1">
    <location>
        <begin position="17"/>
        <end position="29"/>
    </location>
</feature>
<reference evidence="2 3" key="1">
    <citation type="journal article" date="2010" name="J. Bacteriol.">
        <title>Genome sequences of Pelagibaca bermudensis HTCC2601T and Maritimibacter alkaliphilus HTCC2654T, the type strains of two marine Roseobacter genera.</title>
        <authorList>
            <person name="Thrash J.C."/>
            <person name="Cho J.C."/>
            <person name="Ferriera S."/>
            <person name="Johnson J."/>
            <person name="Vergin K.L."/>
            <person name="Giovannoni S.J."/>
        </authorList>
    </citation>
    <scope>NUCLEOTIDE SEQUENCE [LARGE SCALE GENOMIC DNA]</scope>
    <source>
        <strain evidence="3">DSM 26914 / JCM 13377 / KCTC 12554 / HTCC2601</strain>
    </source>
</reference>